<accession>A0A9J5YZI0</accession>
<name>A0A9J5YZI0_SOLCO</name>
<dbReference type="AlphaFoldDB" id="A0A9J5YZI0"/>
<evidence type="ECO:0000313" key="2">
    <source>
        <dbReference type="Proteomes" id="UP000824120"/>
    </source>
</evidence>
<reference evidence="1 2" key="1">
    <citation type="submission" date="2020-09" db="EMBL/GenBank/DDBJ databases">
        <title>De no assembly of potato wild relative species, Solanum commersonii.</title>
        <authorList>
            <person name="Cho K."/>
        </authorList>
    </citation>
    <scope>NUCLEOTIDE SEQUENCE [LARGE SCALE GENOMIC DNA]</scope>
    <source>
        <strain evidence="1">LZ3.2</strain>
        <tissue evidence="1">Leaf</tissue>
    </source>
</reference>
<organism evidence="1 2">
    <name type="scientific">Solanum commersonii</name>
    <name type="common">Commerson's wild potato</name>
    <name type="synonym">Commerson's nightshade</name>
    <dbReference type="NCBI Taxonomy" id="4109"/>
    <lineage>
        <taxon>Eukaryota</taxon>
        <taxon>Viridiplantae</taxon>
        <taxon>Streptophyta</taxon>
        <taxon>Embryophyta</taxon>
        <taxon>Tracheophyta</taxon>
        <taxon>Spermatophyta</taxon>
        <taxon>Magnoliopsida</taxon>
        <taxon>eudicotyledons</taxon>
        <taxon>Gunneridae</taxon>
        <taxon>Pentapetalae</taxon>
        <taxon>asterids</taxon>
        <taxon>lamiids</taxon>
        <taxon>Solanales</taxon>
        <taxon>Solanaceae</taxon>
        <taxon>Solanoideae</taxon>
        <taxon>Solaneae</taxon>
        <taxon>Solanum</taxon>
    </lineage>
</organism>
<dbReference type="Proteomes" id="UP000824120">
    <property type="component" value="Chromosome 5"/>
</dbReference>
<sequence length="142" mass="15887">MMVRKPSPFNLFSNLDGGTIGSVGVTEGSWVGTEPVVRGGVAAEGRLLILWFIKIWLNTCPFSSYMFLHLAFVSRLEVNPSPLQRHIKSCCRQTRRSSRRVTEPLWRAKSGSPMRLAKQLRQFGDRRVLSSSKGLSAKSYSA</sequence>
<protein>
    <submittedName>
        <fullName evidence="1">Uncharacterized protein</fullName>
    </submittedName>
</protein>
<gene>
    <name evidence="1" type="ORF">H5410_027302</name>
</gene>
<proteinExistence type="predicted"/>
<keyword evidence="2" id="KW-1185">Reference proteome</keyword>
<dbReference type="EMBL" id="JACXVP010000005">
    <property type="protein sequence ID" value="KAG5605810.1"/>
    <property type="molecule type" value="Genomic_DNA"/>
</dbReference>
<evidence type="ECO:0000313" key="1">
    <source>
        <dbReference type="EMBL" id="KAG5605810.1"/>
    </source>
</evidence>
<comment type="caution">
    <text evidence="1">The sequence shown here is derived from an EMBL/GenBank/DDBJ whole genome shotgun (WGS) entry which is preliminary data.</text>
</comment>